<evidence type="ECO:0000313" key="10">
    <source>
        <dbReference type="Proteomes" id="UP000327118"/>
    </source>
</evidence>
<evidence type="ECO:0000256" key="7">
    <source>
        <dbReference type="PIRNR" id="PIRNR017300"/>
    </source>
</evidence>
<evidence type="ECO:0000256" key="5">
    <source>
        <dbReference type="ARBA" id="ARBA00023274"/>
    </source>
</evidence>
<evidence type="ECO:0000256" key="2">
    <source>
        <dbReference type="ARBA" id="ARBA00022517"/>
    </source>
</evidence>
<feature type="region of interest" description="Disordered" evidence="8">
    <location>
        <begin position="397"/>
        <end position="423"/>
    </location>
</feature>
<sequence length="719" mass="80182">MNSSHAPRHPGSVTGDMTDLPETPFLNAALSAPWGFLSPTMELHDTIIGSAKYFIDSLARSISDTQTARQQQNKKRKRCEADQDYDNQGLQLKHLFVEGFGSDQIWEQAIRVLDSAGQEIQRDYMFSLRNDGNSSSKVPLNYFDNPSPGGENSEDSKPGSFIKGMLGLSDTDDGVSTASNPGLVNSFQGEIDSQGSFDEDLDEETTLGKDESDGEQRDTYTEDPFGLNDGFFSIEDFNTQSELWERQDTQGHLHNEAESDEEEVDWHTDPLSVGNASAFSKKPLSLKGKAGMENGERDDEDDDDHQSDEGGSMFDNIILQNGSDSDENDVYDDAAHGTEWVNTSDIKYSDFFAPPPRKAATRKLPRLLKTQPVTGIHDNDIDRAMADVRRDLFEDEASTENIDASDGEPARPENQKSTHEKQRARIADEIRRLEAGNVAKKKWMVAGEVRAAERPMNSLIEEDLEVERVGKPVPIVTAEISEDIEGLVKRRILTREFDEVIRRRPGVTDEQNPNQNRFELEDTKPQKSLAELYETDHLQATDPNYLDPKSQKLMREHTEINKLWKEISSQLDTLSNWHYKPHATQAHINVVTDVATIIMEDAQPTAGRTVSNTTALAPQEIYTPGADGRVFGEVVLRHGMSLSKQEMTRDVKSRLRRQHKKQKKSAVGSTSGKMTEKQQVVSDLKRGGVKLIGNQGDVIDIHGNKPTRTGGPSADALKL</sequence>
<evidence type="ECO:0000313" key="9">
    <source>
        <dbReference type="EMBL" id="KAE8348088.1"/>
    </source>
</evidence>
<feature type="compositionally biased region" description="Polar residues" evidence="8">
    <location>
        <begin position="667"/>
        <end position="681"/>
    </location>
</feature>
<dbReference type="PANTHER" id="PTHR17039">
    <property type="entry name" value="U3 SMALL NUCLEOLAR RIBONUCLEOPROTEIN PROTEIN MPP10"/>
    <property type="match status" value="1"/>
</dbReference>
<name>A0A5N6YSI2_9EURO</name>
<dbReference type="PIRSF" id="PIRSF017300">
    <property type="entry name" value="snoRNP_Mpp10"/>
    <property type="match status" value="1"/>
</dbReference>
<comment type="function">
    <text evidence="7">Involved in nucleolar processing of pre-18S ribosomal RNA.</text>
</comment>
<keyword evidence="10" id="KW-1185">Reference proteome</keyword>
<organism evidence="9 10">
    <name type="scientific">Aspergillus coremiiformis</name>
    <dbReference type="NCBI Taxonomy" id="138285"/>
    <lineage>
        <taxon>Eukaryota</taxon>
        <taxon>Fungi</taxon>
        <taxon>Dikarya</taxon>
        <taxon>Ascomycota</taxon>
        <taxon>Pezizomycotina</taxon>
        <taxon>Eurotiomycetes</taxon>
        <taxon>Eurotiomycetidae</taxon>
        <taxon>Eurotiales</taxon>
        <taxon>Aspergillaceae</taxon>
        <taxon>Aspergillus</taxon>
        <taxon>Aspergillus subgen. Circumdati</taxon>
    </lineage>
</organism>
<reference evidence="10" key="1">
    <citation type="submission" date="2019-04" db="EMBL/GenBank/DDBJ databases">
        <title>Friends and foes A comparative genomics studyof 23 Aspergillus species from section Flavi.</title>
        <authorList>
            <consortium name="DOE Joint Genome Institute"/>
            <person name="Kjaerbolling I."/>
            <person name="Vesth T."/>
            <person name="Frisvad J.C."/>
            <person name="Nybo J.L."/>
            <person name="Theobald S."/>
            <person name="Kildgaard S."/>
            <person name="Isbrandt T."/>
            <person name="Kuo A."/>
            <person name="Sato A."/>
            <person name="Lyhne E.K."/>
            <person name="Kogle M.E."/>
            <person name="Wiebenga A."/>
            <person name="Kun R.S."/>
            <person name="Lubbers R.J."/>
            <person name="Makela M.R."/>
            <person name="Barry K."/>
            <person name="Chovatia M."/>
            <person name="Clum A."/>
            <person name="Daum C."/>
            <person name="Haridas S."/>
            <person name="He G."/>
            <person name="LaButti K."/>
            <person name="Lipzen A."/>
            <person name="Mondo S."/>
            <person name="Riley R."/>
            <person name="Salamov A."/>
            <person name="Simmons B.A."/>
            <person name="Magnuson J.K."/>
            <person name="Henrissat B."/>
            <person name="Mortensen U.H."/>
            <person name="Larsen T.O."/>
            <person name="Devries R.P."/>
            <person name="Grigoriev I.V."/>
            <person name="Machida M."/>
            <person name="Baker S.E."/>
            <person name="Andersen M.R."/>
        </authorList>
    </citation>
    <scope>NUCLEOTIDE SEQUENCE [LARGE SCALE GENOMIC DNA]</scope>
    <source>
        <strain evidence="10">CBS 553.77</strain>
    </source>
</reference>
<keyword evidence="2 7" id="KW-0690">Ribosome biogenesis</keyword>
<dbReference type="EMBL" id="ML739781">
    <property type="protein sequence ID" value="KAE8348088.1"/>
    <property type="molecule type" value="Genomic_DNA"/>
</dbReference>
<feature type="region of interest" description="Disordered" evidence="8">
    <location>
        <begin position="253"/>
        <end position="331"/>
    </location>
</feature>
<evidence type="ECO:0000256" key="1">
    <source>
        <dbReference type="ARBA" id="ARBA00004604"/>
    </source>
</evidence>
<feature type="region of interest" description="Disordered" evidence="8">
    <location>
        <begin position="1"/>
        <end position="20"/>
    </location>
</feature>
<dbReference type="OrthoDB" id="445326at2759"/>
<feature type="region of interest" description="Disordered" evidence="8">
    <location>
        <begin position="700"/>
        <end position="719"/>
    </location>
</feature>
<dbReference type="GO" id="GO:0034457">
    <property type="term" value="C:Mpp10 complex"/>
    <property type="evidence" value="ECO:0007669"/>
    <property type="project" value="UniProtKB-UniRule"/>
</dbReference>
<dbReference type="AlphaFoldDB" id="A0A5N6YSI2"/>
<comment type="similarity">
    <text evidence="6 7">Belongs to the MPP10 family.</text>
</comment>
<dbReference type="PANTHER" id="PTHR17039:SF0">
    <property type="entry name" value="U3 SMALL NUCLEOLAR RIBONUCLEOPROTEIN PROTEIN MPP10"/>
    <property type="match status" value="1"/>
</dbReference>
<feature type="compositionally biased region" description="Acidic residues" evidence="8">
    <location>
        <begin position="397"/>
        <end position="406"/>
    </location>
</feature>
<gene>
    <name evidence="9" type="ORF">BDV28DRAFT_113488</name>
</gene>
<dbReference type="GO" id="GO:0005732">
    <property type="term" value="C:sno(s)RNA-containing ribonucleoprotein complex"/>
    <property type="evidence" value="ECO:0007669"/>
    <property type="project" value="UniProtKB-UniRule"/>
</dbReference>
<dbReference type="GO" id="GO:0006364">
    <property type="term" value="P:rRNA processing"/>
    <property type="evidence" value="ECO:0007669"/>
    <property type="project" value="UniProtKB-KW"/>
</dbReference>
<evidence type="ECO:0000256" key="4">
    <source>
        <dbReference type="ARBA" id="ARBA00023242"/>
    </source>
</evidence>
<evidence type="ECO:0000256" key="3">
    <source>
        <dbReference type="ARBA" id="ARBA00022552"/>
    </source>
</evidence>
<proteinExistence type="inferred from homology"/>
<feature type="region of interest" description="Disordered" evidence="8">
    <location>
        <begin position="136"/>
        <end position="232"/>
    </location>
</feature>
<feature type="compositionally biased region" description="Basic and acidic residues" evidence="8">
    <location>
        <begin position="206"/>
        <end position="220"/>
    </location>
</feature>
<comment type="subcellular location">
    <subcellularLocation>
        <location evidence="1 7">Nucleus</location>
        <location evidence="1 7">Nucleolus</location>
    </subcellularLocation>
</comment>
<dbReference type="InterPro" id="IPR012173">
    <property type="entry name" value="Mpp10"/>
</dbReference>
<accession>A0A5N6YSI2</accession>
<feature type="compositionally biased region" description="Basic residues" evidence="8">
    <location>
        <begin position="654"/>
        <end position="664"/>
    </location>
</feature>
<protein>
    <recommendedName>
        <fullName evidence="7">U3 small nucleolar ribonucleoprotein protein MPP10</fullName>
    </recommendedName>
</protein>
<keyword evidence="3 7" id="KW-0698">rRNA processing</keyword>
<feature type="compositionally biased region" description="Acidic residues" evidence="8">
    <location>
        <begin position="296"/>
        <end position="306"/>
    </location>
</feature>
<dbReference type="Proteomes" id="UP000327118">
    <property type="component" value="Unassembled WGS sequence"/>
</dbReference>
<feature type="compositionally biased region" description="Basic and acidic residues" evidence="8">
    <location>
        <begin position="408"/>
        <end position="423"/>
    </location>
</feature>
<dbReference type="Pfam" id="PF04006">
    <property type="entry name" value="Mpp10"/>
    <property type="match status" value="1"/>
</dbReference>
<evidence type="ECO:0000256" key="8">
    <source>
        <dbReference type="SAM" id="MobiDB-lite"/>
    </source>
</evidence>
<feature type="region of interest" description="Disordered" evidence="8">
    <location>
        <begin position="645"/>
        <end position="682"/>
    </location>
</feature>
<keyword evidence="4 7" id="KW-0539">Nucleus</keyword>
<evidence type="ECO:0000256" key="6">
    <source>
        <dbReference type="ARBA" id="ARBA00029455"/>
    </source>
</evidence>
<dbReference type="GO" id="GO:0032040">
    <property type="term" value="C:small-subunit processome"/>
    <property type="evidence" value="ECO:0007669"/>
    <property type="project" value="TreeGrafter"/>
</dbReference>
<feature type="compositionally biased region" description="Polar residues" evidence="8">
    <location>
        <begin position="174"/>
        <end position="196"/>
    </location>
</feature>
<keyword evidence="5 7" id="KW-0687">Ribonucleoprotein</keyword>